<gene>
    <name evidence="1" type="ORF">TPC1_31131</name>
</gene>
<dbReference type="AlphaFoldDB" id="A0A146K0R4"/>
<accession>A0A146K0R4</accession>
<reference evidence="1" key="1">
    <citation type="submission" date="2015-07" db="EMBL/GenBank/DDBJ databases">
        <title>Adaptation to a free-living lifestyle via gene acquisitions in the diplomonad Trepomonas sp. PC1.</title>
        <authorList>
            <person name="Xu F."/>
            <person name="Jerlstrom-Hultqvist J."/>
            <person name="Kolisko M."/>
            <person name="Simpson A.G.B."/>
            <person name="Roger A.J."/>
            <person name="Svard S.G."/>
            <person name="Andersson J.O."/>
        </authorList>
    </citation>
    <scope>NUCLEOTIDE SEQUENCE</scope>
    <source>
        <strain evidence="1">PC1</strain>
    </source>
</reference>
<protein>
    <submittedName>
        <fullName evidence="1">Uncharacterized protein</fullName>
    </submittedName>
</protein>
<sequence>MFILATFARPTPKPFPIFRRTITYSVYVIDETSGMGISKQSLTLGKNKINLTTNEEGLVTYSMKVFGPFARRQQLVIPESSMYSGVNKQIRAGRNYIQLTPKQEKTVLARIILNDQVSKKILNLQARLMKNGQLLGVFYGLNINLGAIKLYNDQVQLGDMITIATSATSSYMAVNNTLQLQAMNIIPVPRVAKPGYALGFIMYDATTLKRVQNVPITIKANNQTMTQYTDMHGQYILEANQQNKLWSGDMLNVQIQASGYQQQNMTISFPKASKWQKVLLKK</sequence>
<proteinExistence type="predicted"/>
<dbReference type="EMBL" id="GDID01007232">
    <property type="protein sequence ID" value="JAP89374.1"/>
    <property type="molecule type" value="Transcribed_RNA"/>
</dbReference>
<evidence type="ECO:0000313" key="1">
    <source>
        <dbReference type="EMBL" id="JAP89374.1"/>
    </source>
</evidence>
<organism evidence="1">
    <name type="scientific">Trepomonas sp. PC1</name>
    <dbReference type="NCBI Taxonomy" id="1076344"/>
    <lineage>
        <taxon>Eukaryota</taxon>
        <taxon>Metamonada</taxon>
        <taxon>Diplomonadida</taxon>
        <taxon>Hexamitidae</taxon>
        <taxon>Hexamitinae</taxon>
        <taxon>Trepomonas</taxon>
    </lineage>
</organism>
<name>A0A146K0R4_9EUKA</name>